<dbReference type="InterPro" id="IPR029045">
    <property type="entry name" value="ClpP/crotonase-like_dom_sf"/>
</dbReference>
<accession>A0A2K1KHW4</accession>
<evidence type="ECO:0000313" key="1">
    <source>
        <dbReference type="EMBL" id="PNR53372.1"/>
    </source>
</evidence>
<dbReference type="InParanoid" id="A0A2K1KHW4"/>
<reference evidence="1 3" key="2">
    <citation type="journal article" date="2018" name="Plant J.">
        <title>The Physcomitrella patens chromosome-scale assembly reveals moss genome structure and evolution.</title>
        <authorList>
            <person name="Lang D."/>
            <person name="Ullrich K.K."/>
            <person name="Murat F."/>
            <person name="Fuchs J."/>
            <person name="Jenkins J."/>
            <person name="Haas F.B."/>
            <person name="Piednoel M."/>
            <person name="Gundlach H."/>
            <person name="Van Bel M."/>
            <person name="Meyberg R."/>
            <person name="Vives C."/>
            <person name="Morata J."/>
            <person name="Symeonidi A."/>
            <person name="Hiss M."/>
            <person name="Muchero W."/>
            <person name="Kamisugi Y."/>
            <person name="Saleh O."/>
            <person name="Blanc G."/>
            <person name="Decker E.L."/>
            <person name="van Gessel N."/>
            <person name="Grimwood J."/>
            <person name="Hayes R.D."/>
            <person name="Graham S.W."/>
            <person name="Gunter L.E."/>
            <person name="McDaniel S.F."/>
            <person name="Hoernstein S.N.W."/>
            <person name="Larsson A."/>
            <person name="Li F.W."/>
            <person name="Perroud P.F."/>
            <person name="Phillips J."/>
            <person name="Ranjan P."/>
            <person name="Rokshar D.S."/>
            <person name="Rothfels C.J."/>
            <person name="Schneider L."/>
            <person name="Shu S."/>
            <person name="Stevenson D.W."/>
            <person name="Thummler F."/>
            <person name="Tillich M."/>
            <person name="Villarreal Aguilar J.C."/>
            <person name="Widiez T."/>
            <person name="Wong G.K."/>
            <person name="Wymore A."/>
            <person name="Zhang Y."/>
            <person name="Zimmer A.D."/>
            <person name="Quatrano R.S."/>
            <person name="Mayer K.F.X."/>
            <person name="Goodstein D."/>
            <person name="Casacuberta J.M."/>
            <person name="Vandepoele K."/>
            <person name="Reski R."/>
            <person name="Cuming A.C."/>
            <person name="Tuskan G.A."/>
            <person name="Maumus F."/>
            <person name="Salse J."/>
            <person name="Schmutz J."/>
            <person name="Rensing S.A."/>
        </authorList>
    </citation>
    <scope>NUCLEOTIDE SEQUENCE [LARGE SCALE GENOMIC DNA]</scope>
    <source>
        <strain evidence="2 3">cv. Gransden 2004</strain>
    </source>
</reference>
<evidence type="ECO:0000313" key="3">
    <source>
        <dbReference type="Proteomes" id="UP000006727"/>
    </source>
</evidence>
<reference evidence="1 3" key="1">
    <citation type="journal article" date="2008" name="Science">
        <title>The Physcomitrella genome reveals evolutionary insights into the conquest of land by plants.</title>
        <authorList>
            <person name="Rensing S."/>
            <person name="Lang D."/>
            <person name="Zimmer A."/>
            <person name="Terry A."/>
            <person name="Salamov A."/>
            <person name="Shapiro H."/>
            <person name="Nishiyama T."/>
            <person name="Perroud P.-F."/>
            <person name="Lindquist E."/>
            <person name="Kamisugi Y."/>
            <person name="Tanahashi T."/>
            <person name="Sakakibara K."/>
            <person name="Fujita T."/>
            <person name="Oishi K."/>
            <person name="Shin-I T."/>
            <person name="Kuroki Y."/>
            <person name="Toyoda A."/>
            <person name="Suzuki Y."/>
            <person name="Hashimoto A."/>
            <person name="Yamaguchi K."/>
            <person name="Sugano A."/>
            <person name="Kohara Y."/>
            <person name="Fujiyama A."/>
            <person name="Anterola A."/>
            <person name="Aoki S."/>
            <person name="Ashton N."/>
            <person name="Barbazuk W.B."/>
            <person name="Barker E."/>
            <person name="Bennetzen J."/>
            <person name="Bezanilla M."/>
            <person name="Blankenship R."/>
            <person name="Cho S.H."/>
            <person name="Dutcher S."/>
            <person name="Estelle M."/>
            <person name="Fawcett J.A."/>
            <person name="Gundlach H."/>
            <person name="Hanada K."/>
            <person name="Heyl A."/>
            <person name="Hicks K.A."/>
            <person name="Hugh J."/>
            <person name="Lohr M."/>
            <person name="Mayer K."/>
            <person name="Melkozernov A."/>
            <person name="Murata T."/>
            <person name="Nelson D."/>
            <person name="Pils B."/>
            <person name="Prigge M."/>
            <person name="Reiss B."/>
            <person name="Renner T."/>
            <person name="Rombauts S."/>
            <person name="Rushton P."/>
            <person name="Sanderfoot A."/>
            <person name="Schween G."/>
            <person name="Shiu S.-H."/>
            <person name="Stueber K."/>
            <person name="Theodoulou F.L."/>
            <person name="Tu H."/>
            <person name="Van de Peer Y."/>
            <person name="Verrier P.J."/>
            <person name="Waters E."/>
            <person name="Wood A."/>
            <person name="Yang L."/>
            <person name="Cove D."/>
            <person name="Cuming A."/>
            <person name="Hasebe M."/>
            <person name="Lucas S."/>
            <person name="Mishler D.B."/>
            <person name="Reski R."/>
            <person name="Grigoriev I."/>
            <person name="Quatrano R.S."/>
            <person name="Boore J.L."/>
        </authorList>
    </citation>
    <scope>NUCLEOTIDE SEQUENCE [LARGE SCALE GENOMIC DNA]</scope>
    <source>
        <strain evidence="2 3">cv. Gransden 2004</strain>
    </source>
</reference>
<proteinExistence type="predicted"/>
<dbReference type="Gramene" id="Pp3c5_611V3.1">
    <property type="protein sequence ID" value="PAC:32953832.CDS.1"/>
    <property type="gene ID" value="Pp3c5_611"/>
</dbReference>
<gene>
    <name evidence="1" type="ORF">PHYPA_007047</name>
</gene>
<reference evidence="2" key="3">
    <citation type="submission" date="2020-12" db="UniProtKB">
        <authorList>
            <consortium name="EnsemblPlants"/>
        </authorList>
    </citation>
    <scope>IDENTIFICATION</scope>
</reference>
<dbReference type="SUPFAM" id="SSF52096">
    <property type="entry name" value="ClpP/crotonase"/>
    <property type="match status" value="1"/>
</dbReference>
<name>A0A2K1KHW4_PHYPA</name>
<dbReference type="Gene3D" id="3.90.226.10">
    <property type="entry name" value="2-enoyl-CoA Hydratase, Chain A, domain 1"/>
    <property type="match status" value="1"/>
</dbReference>
<protein>
    <submittedName>
        <fullName evidence="1 2">Uncharacterized protein</fullName>
    </submittedName>
</protein>
<evidence type="ECO:0000313" key="2">
    <source>
        <dbReference type="EnsemblPlants" id="PAC:32953832.CDS.1"/>
    </source>
</evidence>
<dbReference type="Proteomes" id="UP000006727">
    <property type="component" value="Chromosome 5"/>
</dbReference>
<dbReference type="EMBL" id="ABEU02000005">
    <property type="protein sequence ID" value="PNR53372.1"/>
    <property type="molecule type" value="Genomic_DNA"/>
</dbReference>
<dbReference type="AlphaFoldDB" id="A0A2K1KHW4"/>
<dbReference type="EnsemblPlants" id="Pp3c5_611V3.1">
    <property type="protein sequence ID" value="PAC:32953832.CDS.1"/>
    <property type="gene ID" value="Pp3c5_611"/>
</dbReference>
<sequence length="53" mass="5878">MNRTEARNAIKDEMPSKLRASVENLRIHSSARIFGIFSTVPGIFCAGTDIKAR</sequence>
<organism evidence="1">
    <name type="scientific">Physcomitrium patens</name>
    <name type="common">Spreading-leaved earth moss</name>
    <name type="synonym">Physcomitrella patens</name>
    <dbReference type="NCBI Taxonomy" id="3218"/>
    <lineage>
        <taxon>Eukaryota</taxon>
        <taxon>Viridiplantae</taxon>
        <taxon>Streptophyta</taxon>
        <taxon>Embryophyta</taxon>
        <taxon>Bryophyta</taxon>
        <taxon>Bryophytina</taxon>
        <taxon>Bryopsida</taxon>
        <taxon>Funariidae</taxon>
        <taxon>Funariales</taxon>
        <taxon>Funariaceae</taxon>
        <taxon>Physcomitrium</taxon>
    </lineage>
</organism>
<keyword evidence="3" id="KW-1185">Reference proteome</keyword>